<dbReference type="GO" id="GO:0007076">
    <property type="term" value="P:mitotic chromosome condensation"/>
    <property type="evidence" value="ECO:0007669"/>
    <property type="project" value="TreeGrafter"/>
</dbReference>
<evidence type="ECO:0000256" key="5">
    <source>
        <dbReference type="SAM" id="MobiDB-lite"/>
    </source>
</evidence>
<dbReference type="Gene3D" id="1.10.287.1490">
    <property type="match status" value="1"/>
</dbReference>
<evidence type="ECO:0000313" key="6">
    <source>
        <dbReference type="EMBL" id="JAD78457.1"/>
    </source>
</evidence>
<feature type="coiled-coil region" evidence="4">
    <location>
        <begin position="120"/>
        <end position="197"/>
    </location>
</feature>
<keyword evidence="4" id="KW-0175">Coiled coil</keyword>
<reference evidence="6" key="2">
    <citation type="journal article" date="2015" name="Data Brief">
        <title>Shoot transcriptome of the giant reed, Arundo donax.</title>
        <authorList>
            <person name="Barrero R.A."/>
            <person name="Guerrero F.D."/>
            <person name="Moolhuijzen P."/>
            <person name="Goolsby J.A."/>
            <person name="Tidwell J."/>
            <person name="Bellgard S.E."/>
            <person name="Bellgard M.I."/>
        </authorList>
    </citation>
    <scope>NUCLEOTIDE SEQUENCE</scope>
    <source>
        <tissue evidence="6">Shoot tissue taken approximately 20 cm above the soil surface</tissue>
    </source>
</reference>
<sequence length="203" mass="22906">MSGGGNKPRCGKMGTSVRESISEEAVQNAESNLDKLVEELNRLREKMNDAKKRYRSLEEAKSHLEMELAKTKKEVESMNAQYSYNEKRLDSLKAAAQPKADEVCRMKELDGIISAEQVELNRLTKCSSKLKDQASELQQRIENAGGQVLKDQKIKVANIQSELEKTSSEINRHKVKITSCEKLVTRLTKAIEESEKEKKGASY</sequence>
<organism evidence="6">
    <name type="scientific">Arundo donax</name>
    <name type="common">Giant reed</name>
    <name type="synonym">Donax arundinaceus</name>
    <dbReference type="NCBI Taxonomy" id="35708"/>
    <lineage>
        <taxon>Eukaryota</taxon>
        <taxon>Viridiplantae</taxon>
        <taxon>Streptophyta</taxon>
        <taxon>Embryophyta</taxon>
        <taxon>Tracheophyta</taxon>
        <taxon>Spermatophyta</taxon>
        <taxon>Magnoliopsida</taxon>
        <taxon>Liliopsida</taxon>
        <taxon>Poales</taxon>
        <taxon>Poaceae</taxon>
        <taxon>PACMAD clade</taxon>
        <taxon>Arundinoideae</taxon>
        <taxon>Arundineae</taxon>
        <taxon>Arundo</taxon>
    </lineage>
</organism>
<dbReference type="GO" id="GO:0005524">
    <property type="term" value="F:ATP binding"/>
    <property type="evidence" value="ECO:0007669"/>
    <property type="project" value="UniProtKB-KW"/>
</dbReference>
<reference evidence="6" key="1">
    <citation type="submission" date="2014-09" db="EMBL/GenBank/DDBJ databases">
        <authorList>
            <person name="Magalhaes I.L.F."/>
            <person name="Oliveira U."/>
            <person name="Santos F.R."/>
            <person name="Vidigal T.H.D.A."/>
            <person name="Brescovit A.D."/>
            <person name="Santos A.J."/>
        </authorList>
    </citation>
    <scope>NUCLEOTIDE SEQUENCE</scope>
    <source>
        <tissue evidence="6">Shoot tissue taken approximately 20 cm above the soil surface</tissue>
    </source>
</reference>
<protein>
    <submittedName>
        <fullName evidence="6">Uncharacterized protein</fullName>
    </submittedName>
</protein>
<evidence type="ECO:0000256" key="2">
    <source>
        <dbReference type="ARBA" id="ARBA00022840"/>
    </source>
</evidence>
<dbReference type="EMBL" id="GBRH01219438">
    <property type="protein sequence ID" value="JAD78457.1"/>
    <property type="molecule type" value="Transcribed_RNA"/>
</dbReference>
<dbReference type="AlphaFoldDB" id="A0A0A9D3Y9"/>
<dbReference type="PANTHER" id="PTHR18937:SF172">
    <property type="entry name" value="STRUCTURAL MAINTENANCE OF CHROMOSOMES PROTEIN"/>
    <property type="match status" value="1"/>
</dbReference>
<evidence type="ECO:0000256" key="3">
    <source>
        <dbReference type="ARBA" id="ARBA00023242"/>
    </source>
</evidence>
<name>A0A0A9D3Y9_ARUDO</name>
<keyword evidence="2" id="KW-0067">ATP-binding</keyword>
<dbReference type="PANTHER" id="PTHR18937">
    <property type="entry name" value="STRUCTURAL MAINTENANCE OF CHROMOSOMES SMC FAMILY MEMBER"/>
    <property type="match status" value="1"/>
</dbReference>
<accession>A0A0A9D3Y9</accession>
<feature type="region of interest" description="Disordered" evidence="5">
    <location>
        <begin position="1"/>
        <end position="21"/>
    </location>
</feature>
<evidence type="ECO:0000256" key="4">
    <source>
        <dbReference type="SAM" id="Coils"/>
    </source>
</evidence>
<dbReference type="GO" id="GO:0000796">
    <property type="term" value="C:condensin complex"/>
    <property type="evidence" value="ECO:0007669"/>
    <property type="project" value="TreeGrafter"/>
</dbReference>
<proteinExistence type="predicted"/>
<keyword evidence="3" id="KW-0539">Nucleus</keyword>
<evidence type="ECO:0000256" key="1">
    <source>
        <dbReference type="ARBA" id="ARBA00022741"/>
    </source>
</evidence>
<dbReference type="SUPFAM" id="SSF90257">
    <property type="entry name" value="Myosin rod fragments"/>
    <property type="match status" value="1"/>
</dbReference>
<keyword evidence="1" id="KW-0547">Nucleotide-binding</keyword>